<feature type="transmembrane region" description="Helical" evidence="2">
    <location>
        <begin position="51"/>
        <end position="76"/>
    </location>
</feature>
<evidence type="ECO:0000313" key="4">
    <source>
        <dbReference type="EMBL" id="KGQ21867.1"/>
    </source>
</evidence>
<dbReference type="GO" id="GO:0045004">
    <property type="term" value="P:DNA replication proofreading"/>
    <property type="evidence" value="ECO:0007669"/>
    <property type="project" value="TreeGrafter"/>
</dbReference>
<dbReference type="InterPro" id="IPR006054">
    <property type="entry name" value="DnaQ"/>
</dbReference>
<gene>
    <name evidence="4" type="ORF">THFILI_10240</name>
</gene>
<keyword evidence="2" id="KW-1133">Transmembrane helix</keyword>
<keyword evidence="2" id="KW-0812">Transmembrane</keyword>
<dbReference type="GO" id="GO:0003887">
    <property type="term" value="F:DNA-directed DNA polymerase activity"/>
    <property type="evidence" value="ECO:0007669"/>
    <property type="project" value="InterPro"/>
</dbReference>
<dbReference type="PANTHER" id="PTHR30231">
    <property type="entry name" value="DNA POLYMERASE III SUBUNIT EPSILON"/>
    <property type="match status" value="1"/>
</dbReference>
<dbReference type="Pfam" id="PF00929">
    <property type="entry name" value="RNase_T"/>
    <property type="match status" value="1"/>
</dbReference>
<dbReference type="CDD" id="cd06127">
    <property type="entry name" value="DEDDh"/>
    <property type="match status" value="1"/>
</dbReference>
<dbReference type="RefSeq" id="WP_038064394.1">
    <property type="nucleotide sequence ID" value="NZ_JPSL02000040.1"/>
</dbReference>
<feature type="transmembrane region" description="Helical" evidence="2">
    <location>
        <begin position="12"/>
        <end position="31"/>
    </location>
</feature>
<keyword evidence="1" id="KW-0175">Coiled coil</keyword>
<feature type="domain" description="Exonuclease" evidence="3">
    <location>
        <begin position="389"/>
        <end position="553"/>
    </location>
</feature>
<reference evidence="4 5" key="1">
    <citation type="journal article" date="2015" name="Genome Announc.">
        <title>Draft Genome Sequence of the Thermophile Thermus filiformis ATCC 43280, Producer of Carotenoid-(Di)glucoside-Branched Fatty Acid (Di)esters and Source of Hyperthermostable Enzymes of Biotechnological Interest.</title>
        <authorList>
            <person name="Mandelli F."/>
            <person name="Oliveira Ramires B."/>
            <person name="Couger M.B."/>
            <person name="Paixao D.A."/>
            <person name="Camilo C.M."/>
            <person name="Polikarpov I."/>
            <person name="Prade R."/>
            <person name="Riano-Pachon D.M."/>
            <person name="Squina F.M."/>
        </authorList>
    </citation>
    <scope>NUCLEOTIDE SEQUENCE [LARGE SCALE GENOMIC DNA]</scope>
    <source>
        <strain evidence="4 5">ATCC 43280</strain>
    </source>
</reference>
<organism evidence="4 5">
    <name type="scientific">Thermus filiformis</name>
    <dbReference type="NCBI Taxonomy" id="276"/>
    <lineage>
        <taxon>Bacteria</taxon>
        <taxon>Thermotogati</taxon>
        <taxon>Deinococcota</taxon>
        <taxon>Deinococci</taxon>
        <taxon>Thermales</taxon>
        <taxon>Thermaceae</taxon>
        <taxon>Thermus</taxon>
    </lineage>
</organism>
<evidence type="ECO:0000256" key="2">
    <source>
        <dbReference type="SAM" id="Phobius"/>
    </source>
</evidence>
<dbReference type="NCBIfam" id="TIGR00573">
    <property type="entry name" value="dnaq"/>
    <property type="match status" value="1"/>
</dbReference>
<dbReference type="GO" id="GO:0008408">
    <property type="term" value="F:3'-5' exonuclease activity"/>
    <property type="evidence" value="ECO:0007669"/>
    <property type="project" value="TreeGrafter"/>
</dbReference>
<dbReference type="FunFam" id="3.30.420.10:FF:000045">
    <property type="entry name" value="3'-5' exonuclease DinG"/>
    <property type="match status" value="1"/>
</dbReference>
<dbReference type="STRING" id="276.THFILI_10240"/>
<dbReference type="AlphaFoldDB" id="A0A0A2WSX2"/>
<keyword evidence="5" id="KW-1185">Reference proteome</keyword>
<name>A0A0A2WSX2_THEFI</name>
<dbReference type="GO" id="GO:0003677">
    <property type="term" value="F:DNA binding"/>
    <property type="evidence" value="ECO:0007669"/>
    <property type="project" value="InterPro"/>
</dbReference>
<dbReference type="OrthoDB" id="9813328at2"/>
<keyword evidence="2" id="KW-0472">Membrane</keyword>
<dbReference type="InterPro" id="IPR036397">
    <property type="entry name" value="RNaseH_sf"/>
</dbReference>
<evidence type="ECO:0000256" key="1">
    <source>
        <dbReference type="SAM" id="Coils"/>
    </source>
</evidence>
<dbReference type="PANTHER" id="PTHR30231:SF41">
    <property type="entry name" value="DNA POLYMERASE III SUBUNIT EPSILON"/>
    <property type="match status" value="1"/>
</dbReference>
<evidence type="ECO:0000259" key="3">
    <source>
        <dbReference type="SMART" id="SM00479"/>
    </source>
</evidence>
<accession>A0A0A2WSX2</accession>
<dbReference type="GO" id="GO:0005829">
    <property type="term" value="C:cytosol"/>
    <property type="evidence" value="ECO:0007669"/>
    <property type="project" value="TreeGrafter"/>
</dbReference>
<dbReference type="Gene3D" id="3.30.420.10">
    <property type="entry name" value="Ribonuclease H-like superfamily/Ribonuclease H"/>
    <property type="match status" value="1"/>
</dbReference>
<sequence length="576" mass="62681">MRREVLRFLGALLLGYLLVAGVAGLLVYLLYTALPPEAQGAFREALRSRGALLGFLGAFLLVLLAFLLEPLFLGYLAAARALGREAEVVLRSNPGHRLPLKGPFELRHLAQMVNALAERLHALEEEAKRREEEARESLRLEHARFLALLESLPLGVVVANRLGQAALYNPRAKALLPELALGKSLYALLDREVLAHALEAPGHPFALDGLRLRTAPLPEGFLLLLEGSPRPGPKGEEEAPEKEALALKDLARLLAQALEDRLGYAPGVRVEGEGVLEVERMGLLRGLKELAGLLAQAGVEAVWLEARGEGGEAELLLYPVPKPPHALLEEVRRQGGRARFGGGRLSLSFPLLPAPERREAVPERPPLYDFRLLEASPSPLLEKPLREALYTAFDLETTGLDPKADAILALGAVRLLGERVLPETFEALVDPGRPIPRASSQVHGITDEMVRGHPKVEEVLPAFFRFQEGSLLLAHNGAFDLAFLRREGEKLGLDFAGPLLDTLLLAQLLFGEGMGLEALAHRFGVPVLGRHTALGDALMTAEVFARMIPLLEARGLATPLQVLEASRKVALAKLKY</sequence>
<dbReference type="EMBL" id="JPSL02000040">
    <property type="protein sequence ID" value="KGQ21867.1"/>
    <property type="molecule type" value="Genomic_DNA"/>
</dbReference>
<dbReference type="SUPFAM" id="SSF53098">
    <property type="entry name" value="Ribonuclease H-like"/>
    <property type="match status" value="1"/>
</dbReference>
<dbReference type="InterPro" id="IPR013520">
    <property type="entry name" value="Ribonucl_H"/>
</dbReference>
<comment type="caution">
    <text evidence="4">The sequence shown here is derived from an EMBL/GenBank/DDBJ whole genome shotgun (WGS) entry which is preliminary data.</text>
</comment>
<protein>
    <recommendedName>
        <fullName evidence="3">Exonuclease domain-containing protein</fullName>
    </recommendedName>
</protein>
<dbReference type="Proteomes" id="UP000030364">
    <property type="component" value="Unassembled WGS sequence"/>
</dbReference>
<dbReference type="PATRIC" id="fig|276.5.peg.1323"/>
<dbReference type="SMART" id="SM00479">
    <property type="entry name" value="EXOIII"/>
    <property type="match status" value="1"/>
</dbReference>
<evidence type="ECO:0000313" key="5">
    <source>
        <dbReference type="Proteomes" id="UP000030364"/>
    </source>
</evidence>
<feature type="coiled-coil region" evidence="1">
    <location>
        <begin position="106"/>
        <end position="141"/>
    </location>
</feature>
<proteinExistence type="predicted"/>
<dbReference type="InterPro" id="IPR012337">
    <property type="entry name" value="RNaseH-like_sf"/>
</dbReference>